<evidence type="ECO:0000313" key="2">
    <source>
        <dbReference type="EMBL" id="WAL59517.1"/>
    </source>
</evidence>
<dbReference type="AlphaFoldDB" id="A0A9E8ZCV8"/>
<reference evidence="2" key="1">
    <citation type="submission" date="2022-12" db="EMBL/GenBank/DDBJ databases">
        <title>Polyphasic identification of a Novel Hot-Spring Cyanobacterium Ocullathermofonsia sinensis gen nov. sp. nov. and Genomic Insights on its Adaptations to the Thermal Habitat.</title>
        <authorList>
            <person name="Daroch M."/>
            <person name="Tang J."/>
            <person name="Jiang Y."/>
        </authorList>
    </citation>
    <scope>NUCLEOTIDE SEQUENCE</scope>
    <source>
        <strain evidence="2">PKUAC-SCTA174</strain>
    </source>
</reference>
<keyword evidence="1" id="KW-1133">Transmembrane helix</keyword>
<sequence>MLTRKYLLIAASIILLSGCNDEVDLINIEVKDDLSTNVQIVVSPIDTNSDSASSPDVNTPTVDREKVKEEYFQKTKEEFESCGFDVRKNLRYDEAGVSGSQSFSSRTNLEQAFSCLSYVTGQNPPIELNYPIKRENLFQTNYELQIGVQNPDVFFGYDFLFDTKPVKEIRITLPGRIINTSTRNQTSNVLFNQAETDSGVITFSVEEVKSTDSNDERMKEFLEQLDIHISGFDYKRLVSQNQDEVNQANQELALLIKEQIGIDIFNNPEAASEYVKTKIPPYTTIVINSRQSKIDINIVVTVAVAILPFFIGFLVFLYKKKK</sequence>
<keyword evidence="1" id="KW-0812">Transmembrane</keyword>
<gene>
    <name evidence="2" type="ORF">OXH18_20435</name>
</gene>
<protein>
    <submittedName>
        <fullName evidence="2">Uncharacterized protein</fullName>
    </submittedName>
</protein>
<name>A0A9E8ZCV8_9CYAN</name>
<accession>A0A9E8ZCV8</accession>
<evidence type="ECO:0000256" key="1">
    <source>
        <dbReference type="SAM" id="Phobius"/>
    </source>
</evidence>
<dbReference type="EMBL" id="CP113797">
    <property type="protein sequence ID" value="WAL59517.1"/>
    <property type="molecule type" value="Genomic_DNA"/>
</dbReference>
<dbReference type="Proteomes" id="UP001163152">
    <property type="component" value="Chromosome"/>
</dbReference>
<feature type="transmembrane region" description="Helical" evidence="1">
    <location>
        <begin position="298"/>
        <end position="318"/>
    </location>
</feature>
<proteinExistence type="predicted"/>
<dbReference type="KEGG" id="tsin:OXH18_20435"/>
<dbReference type="RefSeq" id="WP_268609312.1">
    <property type="nucleotide sequence ID" value="NZ_CP113797.1"/>
</dbReference>
<dbReference type="PROSITE" id="PS51257">
    <property type="entry name" value="PROKAR_LIPOPROTEIN"/>
    <property type="match status" value="1"/>
</dbReference>
<keyword evidence="3" id="KW-1185">Reference proteome</keyword>
<organism evidence="2 3">
    <name type="scientific">Thermocoleostomius sinensis A174</name>
    <dbReference type="NCBI Taxonomy" id="2016057"/>
    <lineage>
        <taxon>Bacteria</taxon>
        <taxon>Bacillati</taxon>
        <taxon>Cyanobacteriota</taxon>
        <taxon>Cyanophyceae</taxon>
        <taxon>Oculatellales</taxon>
        <taxon>Oculatellaceae</taxon>
        <taxon>Thermocoleostomius</taxon>
    </lineage>
</organism>
<keyword evidence="1" id="KW-0472">Membrane</keyword>
<evidence type="ECO:0000313" key="3">
    <source>
        <dbReference type="Proteomes" id="UP001163152"/>
    </source>
</evidence>